<dbReference type="NCBIfam" id="TIGR01100">
    <property type="entry name" value="V_ATP_synt_C"/>
    <property type="match status" value="1"/>
</dbReference>
<dbReference type="KEGG" id="foc:113215829"/>
<dbReference type="GO" id="GO:0005774">
    <property type="term" value="C:vacuolar membrane"/>
    <property type="evidence" value="ECO:0007669"/>
    <property type="project" value="UniProtKB-SubCell"/>
</dbReference>
<comment type="subunit">
    <text evidence="9">V-ATPase is a heteromultimeric enzyme made up of two complexes: the ATP-hydrolytic V1 complex and the proton translocation V0 complex. The V1 complex consists of three catalytic AB heterodimers that form a heterohexamer, three peripheral stalks each consisting of EG heterodimers, one central rotor including subunits D and F, and the regulatory subunits C and H. The proton translocation complex V0 consists of the proton transport subunit a, a ring of proteolipid subunits c9c'', rotary subunit d, subunits e and f, and the accessory subunits VhaAC45 and ATP6AP2.</text>
</comment>
<feature type="transmembrane region" description="Helical" evidence="10">
    <location>
        <begin position="18"/>
        <end position="44"/>
    </location>
</feature>
<evidence type="ECO:0000313" key="12">
    <source>
        <dbReference type="Proteomes" id="UP000504606"/>
    </source>
</evidence>
<dbReference type="GO" id="GO:0007035">
    <property type="term" value="P:vacuolar acidification"/>
    <property type="evidence" value="ECO:0007669"/>
    <property type="project" value="UniProtKB-ARBA"/>
</dbReference>
<dbReference type="PRINTS" id="PR00122">
    <property type="entry name" value="VACATPASE"/>
</dbReference>
<dbReference type="AlphaFoldDB" id="A0A6J1TDE7"/>
<dbReference type="Gene3D" id="1.20.120.610">
    <property type="entry name" value="lithium bound rotor ring of v- atpase"/>
    <property type="match status" value="1"/>
</dbReference>
<feature type="transmembrane region" description="Helical" evidence="10">
    <location>
        <begin position="65"/>
        <end position="86"/>
    </location>
</feature>
<dbReference type="InterPro" id="IPR011555">
    <property type="entry name" value="ATPase_proteolipid_su_C_euk"/>
</dbReference>
<evidence type="ECO:0000256" key="8">
    <source>
        <dbReference type="ARBA" id="ARBA00023136"/>
    </source>
</evidence>
<organism evidence="12 13">
    <name type="scientific">Frankliniella occidentalis</name>
    <name type="common">Western flower thrips</name>
    <name type="synonym">Euthrips occidentalis</name>
    <dbReference type="NCBI Taxonomy" id="133901"/>
    <lineage>
        <taxon>Eukaryota</taxon>
        <taxon>Metazoa</taxon>
        <taxon>Ecdysozoa</taxon>
        <taxon>Arthropoda</taxon>
        <taxon>Hexapoda</taxon>
        <taxon>Insecta</taxon>
        <taxon>Pterygota</taxon>
        <taxon>Neoptera</taxon>
        <taxon>Paraneoptera</taxon>
        <taxon>Thysanoptera</taxon>
        <taxon>Terebrantia</taxon>
        <taxon>Thripoidea</taxon>
        <taxon>Thripidae</taxon>
        <taxon>Frankliniella</taxon>
    </lineage>
</organism>
<evidence type="ECO:0000259" key="11">
    <source>
        <dbReference type="Pfam" id="PF00137"/>
    </source>
</evidence>
<evidence type="ECO:0000256" key="10">
    <source>
        <dbReference type="RuleBase" id="RU363060"/>
    </source>
</evidence>
<dbReference type="CDD" id="cd18175">
    <property type="entry name" value="ATP-synt_Vo_c_ATP6C_rpt1"/>
    <property type="match status" value="1"/>
</dbReference>
<evidence type="ECO:0000313" key="13">
    <source>
        <dbReference type="RefSeq" id="XP_026291278.1"/>
    </source>
</evidence>
<keyword evidence="7 10" id="KW-0406">Ion transport</keyword>
<feature type="domain" description="V-ATPase proteolipid subunit C-like" evidence="11">
    <location>
        <begin position="26"/>
        <end position="85"/>
    </location>
</feature>
<comment type="similarity">
    <text evidence="2 10">Belongs to the V-ATPase proteolipid subunit family.</text>
</comment>
<dbReference type="FunFam" id="1.20.120.610:FF:000001">
    <property type="entry name" value="V-type proton ATPase proteolipid subunit"/>
    <property type="match status" value="1"/>
</dbReference>
<feature type="transmembrane region" description="Helical" evidence="10">
    <location>
        <begin position="98"/>
        <end position="125"/>
    </location>
</feature>
<keyword evidence="12" id="KW-1185">Reference proteome</keyword>
<dbReference type="Pfam" id="PF00137">
    <property type="entry name" value="ATP-synt_C"/>
    <property type="match status" value="2"/>
</dbReference>
<evidence type="ECO:0000256" key="3">
    <source>
        <dbReference type="ARBA" id="ARBA00022448"/>
    </source>
</evidence>
<dbReference type="InterPro" id="IPR035921">
    <property type="entry name" value="F/V-ATP_Csub_sf"/>
</dbReference>
<proteinExistence type="inferred from homology"/>
<dbReference type="SUPFAM" id="SSF81333">
    <property type="entry name" value="F1F0 ATP synthase subunit C"/>
    <property type="match status" value="2"/>
</dbReference>
<evidence type="ECO:0000256" key="6">
    <source>
        <dbReference type="ARBA" id="ARBA00022989"/>
    </source>
</evidence>
<sequence>MASDGTATDWPYIQGVPIYTPFIGVMGAAASITLSSWGACYGTAKSGAAIAAVGVHKPELVMKSIIPVVMAGIVAIYGLVVSILIITNLKAPPEYTLFVALLHFGAGVTVGGAGAAAGYAIGVVGDYGVRYNAREGRLFITMILILIFAEVLGLYGLILAVFMYANST</sequence>
<feature type="domain" description="V-ATPase proteolipid subunit C-like" evidence="11">
    <location>
        <begin position="104"/>
        <end position="163"/>
    </location>
</feature>
<keyword evidence="5 10" id="KW-0375">Hydrogen ion transport</keyword>
<keyword evidence="4 10" id="KW-0812">Transmembrane</keyword>
<gene>
    <name evidence="13" type="primary">LOC113215829</name>
</gene>
<keyword evidence="10" id="KW-0926">Vacuole</keyword>
<dbReference type="Proteomes" id="UP000504606">
    <property type="component" value="Unplaced"/>
</dbReference>
<dbReference type="OrthoDB" id="1744869at2759"/>
<keyword evidence="8 10" id="KW-0472">Membrane</keyword>
<dbReference type="InterPro" id="IPR000245">
    <property type="entry name" value="ATPase_proteolipid_csu"/>
</dbReference>
<evidence type="ECO:0000256" key="9">
    <source>
        <dbReference type="ARBA" id="ARBA00046957"/>
    </source>
</evidence>
<dbReference type="PANTHER" id="PTHR10263">
    <property type="entry name" value="V-TYPE PROTON ATPASE PROTEOLIPID SUBUNIT"/>
    <property type="match status" value="1"/>
</dbReference>
<reference evidence="13" key="1">
    <citation type="submission" date="2025-08" db="UniProtKB">
        <authorList>
            <consortium name="RefSeq"/>
        </authorList>
    </citation>
    <scope>IDENTIFICATION</scope>
    <source>
        <tissue evidence="13">Whole organism</tissue>
    </source>
</reference>
<evidence type="ECO:0000256" key="5">
    <source>
        <dbReference type="ARBA" id="ARBA00022781"/>
    </source>
</evidence>
<dbReference type="GO" id="GO:0046961">
    <property type="term" value="F:proton-transporting ATPase activity, rotational mechanism"/>
    <property type="evidence" value="ECO:0007669"/>
    <property type="project" value="InterPro"/>
</dbReference>
<name>A0A6J1TDE7_FRAOC</name>
<evidence type="ECO:0000256" key="1">
    <source>
        <dbReference type="ARBA" id="ARBA00004141"/>
    </source>
</evidence>
<comment type="function">
    <text evidence="10">Proton-conducting pore forming of the V0 complex of vacuolar(H+)-ATPase (V-ATPase), a multisubunit enzyme composed of a peripheral complex (V1) that hydrolyzes ATP and a membrane integral complex (V0) that translocates protons. V-ATPase is responsible for acidifying and maintaining the pH of intracellular compartments and in some cell types, is targeted to the plasma membrane, where it is responsible for acidifying the extracellular environment.</text>
</comment>
<dbReference type="InterPro" id="IPR002379">
    <property type="entry name" value="ATPase_proteolipid_c-like_dom"/>
</dbReference>
<feature type="transmembrane region" description="Helical" evidence="10">
    <location>
        <begin position="137"/>
        <end position="165"/>
    </location>
</feature>
<evidence type="ECO:0000256" key="7">
    <source>
        <dbReference type="ARBA" id="ARBA00023065"/>
    </source>
</evidence>
<keyword evidence="6 10" id="KW-1133">Transmembrane helix</keyword>
<keyword evidence="3 10" id="KW-0813">Transport</keyword>
<comment type="subcellular location">
    <subcellularLocation>
        <location evidence="1">Membrane</location>
        <topology evidence="1">Multi-pass membrane protein</topology>
    </subcellularLocation>
    <subcellularLocation>
        <location evidence="10">Vacuole membrane</location>
        <topology evidence="10">Multi-pass membrane protein</topology>
    </subcellularLocation>
</comment>
<accession>A0A6J1TDE7</accession>
<dbReference type="RefSeq" id="XP_026291278.1">
    <property type="nucleotide sequence ID" value="XM_026435493.2"/>
</dbReference>
<evidence type="ECO:0000256" key="4">
    <source>
        <dbReference type="ARBA" id="ARBA00022692"/>
    </source>
</evidence>
<evidence type="ECO:0000256" key="2">
    <source>
        <dbReference type="ARBA" id="ARBA00007296"/>
    </source>
</evidence>
<dbReference type="GO" id="GO:0033179">
    <property type="term" value="C:proton-transporting V-type ATPase, V0 domain"/>
    <property type="evidence" value="ECO:0007669"/>
    <property type="project" value="InterPro"/>
</dbReference>
<protein>
    <recommendedName>
        <fullName evidence="10">V-type proton ATPase proteolipid subunit</fullName>
    </recommendedName>
</protein>
<dbReference type="GeneID" id="113215829"/>